<dbReference type="KEGG" id="tps:THAPSDRAFT_23656"/>
<organism evidence="8 9">
    <name type="scientific">Thalassiosira pseudonana</name>
    <name type="common">Marine diatom</name>
    <name type="synonym">Cyclotella nana</name>
    <dbReference type="NCBI Taxonomy" id="35128"/>
    <lineage>
        <taxon>Eukaryota</taxon>
        <taxon>Sar</taxon>
        <taxon>Stramenopiles</taxon>
        <taxon>Ochrophyta</taxon>
        <taxon>Bacillariophyta</taxon>
        <taxon>Coscinodiscophyceae</taxon>
        <taxon>Thalassiosirophycidae</taxon>
        <taxon>Thalassiosirales</taxon>
        <taxon>Thalassiosiraceae</taxon>
        <taxon>Thalassiosira</taxon>
    </lineage>
</organism>
<name>B8C6B5_THAPS</name>
<keyword evidence="9" id="KW-1185">Reference proteome</keyword>
<evidence type="ECO:0000256" key="2">
    <source>
        <dbReference type="ARBA" id="ARBA00023015"/>
    </source>
</evidence>
<comment type="subcellular location">
    <subcellularLocation>
        <location evidence="1">Nucleus</location>
    </subcellularLocation>
</comment>
<evidence type="ECO:0000256" key="5">
    <source>
        <dbReference type="ARBA" id="ARBA00023242"/>
    </source>
</evidence>
<dbReference type="AlphaFoldDB" id="B8C6B5"/>
<dbReference type="HOGENOM" id="CLU_033206_0_0_1"/>
<evidence type="ECO:0000313" key="9">
    <source>
        <dbReference type="Proteomes" id="UP000001449"/>
    </source>
</evidence>
<dbReference type="EMBL" id="CM000644">
    <property type="protein sequence ID" value="EED90538.1"/>
    <property type="molecule type" value="Genomic_DNA"/>
</dbReference>
<dbReference type="SUPFAM" id="SSF54171">
    <property type="entry name" value="DNA-binding domain"/>
    <property type="match status" value="1"/>
</dbReference>
<dbReference type="eggNOG" id="ENOG502TA0H">
    <property type="taxonomic scope" value="Eukaryota"/>
</dbReference>
<evidence type="ECO:0000256" key="1">
    <source>
        <dbReference type="ARBA" id="ARBA00004123"/>
    </source>
</evidence>
<sequence length="439" mass="48355">MSSPNSDIAPPDSDLAFKYSFVGVTHRSRRCKFQSRIYKNNKEYNLGLYDLATDAAFAYDTAYRLFTNKSDHSSSPPPLSGNKIALMESKEVKLVFDWLDNPTPTKRSKVTERMNFLSPADFRESRAKEIVARVCDANGKGFWNEDELRDKVQKEVLFMAKLVAEGTPDVLICGKRAYEYDYGPLPNSEAGRRGKKARRHLNNENGHMNPLASDWLSRSGGNMSSLQVHGAGGSMFGQMPSYHQDYASAPFPSSIASSGGGSFMPRSGHSRIQTLNDQILRMMEQLRIEEQRVMLTRQQLGNMLREWSQNLDPMSGSSNLGGSQSALQEQSQLQMRMNLFLQMNGSALNSRFAAPSLPIQQGRFGDLNHTQSFFNGSGEGGSGGSYPRSLQQNLMQYPSSSTTGGLPAPESFAFNSSPGHGDKHTTSPASVSSPANRAA</sequence>
<reference evidence="8 9" key="2">
    <citation type="journal article" date="2008" name="Nature">
        <title>The Phaeodactylum genome reveals the evolutionary history of diatom genomes.</title>
        <authorList>
            <person name="Bowler C."/>
            <person name="Allen A.E."/>
            <person name="Badger J.H."/>
            <person name="Grimwood J."/>
            <person name="Jabbari K."/>
            <person name="Kuo A."/>
            <person name="Maheswari U."/>
            <person name="Martens C."/>
            <person name="Maumus F."/>
            <person name="Otillar R.P."/>
            <person name="Rayko E."/>
            <person name="Salamov A."/>
            <person name="Vandepoele K."/>
            <person name="Beszteri B."/>
            <person name="Gruber A."/>
            <person name="Heijde M."/>
            <person name="Katinka M."/>
            <person name="Mock T."/>
            <person name="Valentin K."/>
            <person name="Verret F."/>
            <person name="Berges J.A."/>
            <person name="Brownlee C."/>
            <person name="Cadoret J.P."/>
            <person name="Chiovitti A."/>
            <person name="Choi C.J."/>
            <person name="Coesel S."/>
            <person name="De Martino A."/>
            <person name="Detter J.C."/>
            <person name="Durkin C."/>
            <person name="Falciatore A."/>
            <person name="Fournet J."/>
            <person name="Haruta M."/>
            <person name="Huysman M.J."/>
            <person name="Jenkins B.D."/>
            <person name="Jiroutova K."/>
            <person name="Jorgensen R.E."/>
            <person name="Joubert Y."/>
            <person name="Kaplan A."/>
            <person name="Kroger N."/>
            <person name="Kroth P.G."/>
            <person name="La Roche J."/>
            <person name="Lindquist E."/>
            <person name="Lommer M."/>
            <person name="Martin-Jezequel V."/>
            <person name="Lopez P.J."/>
            <person name="Lucas S."/>
            <person name="Mangogna M."/>
            <person name="McGinnis K."/>
            <person name="Medlin L.K."/>
            <person name="Montsant A."/>
            <person name="Oudot-Le Secq M.P."/>
            <person name="Napoli C."/>
            <person name="Obornik M."/>
            <person name="Parker M.S."/>
            <person name="Petit J.L."/>
            <person name="Porcel B.M."/>
            <person name="Poulsen N."/>
            <person name="Robison M."/>
            <person name="Rychlewski L."/>
            <person name="Rynearson T.A."/>
            <person name="Schmutz J."/>
            <person name="Shapiro H."/>
            <person name="Siaut M."/>
            <person name="Stanley M."/>
            <person name="Sussman M.R."/>
            <person name="Taylor A.R."/>
            <person name="Vardi A."/>
            <person name="von Dassow P."/>
            <person name="Vyverman W."/>
            <person name="Willis A."/>
            <person name="Wyrwicz L.S."/>
            <person name="Rokhsar D.S."/>
            <person name="Weissenbach J."/>
            <person name="Armbrust E.V."/>
            <person name="Green B.R."/>
            <person name="Van de Peer Y."/>
            <person name="Grigoriev I.V."/>
        </authorList>
    </citation>
    <scope>NUCLEOTIDE SEQUENCE [LARGE SCALE GENOMIC DNA]</scope>
    <source>
        <strain evidence="8 9">CCMP1335</strain>
    </source>
</reference>
<keyword evidence="2" id="KW-0805">Transcription regulation</keyword>
<dbReference type="RefSeq" id="XP_002291687.1">
    <property type="nucleotide sequence ID" value="XM_002291651.1"/>
</dbReference>
<dbReference type="InterPro" id="IPR016177">
    <property type="entry name" value="DNA-bd_dom_sf"/>
</dbReference>
<dbReference type="Proteomes" id="UP000001449">
    <property type="component" value="Chromosome 8"/>
</dbReference>
<dbReference type="InterPro" id="IPR001471">
    <property type="entry name" value="AP2/ERF_dom"/>
</dbReference>
<dbReference type="Gene3D" id="3.30.730.10">
    <property type="entry name" value="AP2/ERF domain"/>
    <property type="match status" value="1"/>
</dbReference>
<feature type="region of interest" description="Disordered" evidence="6">
    <location>
        <begin position="368"/>
        <end position="439"/>
    </location>
</feature>
<protein>
    <recommendedName>
        <fullName evidence="7">AP2/ERF domain-containing protein</fullName>
    </recommendedName>
</protein>
<evidence type="ECO:0000256" key="4">
    <source>
        <dbReference type="ARBA" id="ARBA00023163"/>
    </source>
</evidence>
<proteinExistence type="predicted"/>
<dbReference type="SMART" id="SM00380">
    <property type="entry name" value="AP2"/>
    <property type="match status" value="1"/>
</dbReference>
<dbReference type="GO" id="GO:0003700">
    <property type="term" value="F:DNA-binding transcription factor activity"/>
    <property type="evidence" value="ECO:0007669"/>
    <property type="project" value="InterPro"/>
</dbReference>
<keyword evidence="3" id="KW-0238">DNA-binding</keyword>
<feature type="compositionally biased region" description="Polar residues" evidence="6">
    <location>
        <begin position="388"/>
        <end position="404"/>
    </location>
</feature>
<dbReference type="GO" id="GO:0005634">
    <property type="term" value="C:nucleus"/>
    <property type="evidence" value="ECO:0007669"/>
    <property type="project" value="UniProtKB-SubCell"/>
</dbReference>
<dbReference type="GeneID" id="7452396"/>
<dbReference type="PaxDb" id="35128-Thaps23656"/>
<evidence type="ECO:0000259" key="7">
    <source>
        <dbReference type="SMART" id="SM00380"/>
    </source>
</evidence>
<dbReference type="GO" id="GO:0003677">
    <property type="term" value="F:DNA binding"/>
    <property type="evidence" value="ECO:0007669"/>
    <property type="project" value="UniProtKB-KW"/>
</dbReference>
<dbReference type="InterPro" id="IPR036955">
    <property type="entry name" value="AP2/ERF_dom_sf"/>
</dbReference>
<accession>B8C6B5</accession>
<keyword evidence="4" id="KW-0804">Transcription</keyword>
<keyword evidence="5" id="KW-0539">Nucleus</keyword>
<dbReference type="InParanoid" id="B8C6B5"/>
<reference evidence="8 9" key="1">
    <citation type="journal article" date="2004" name="Science">
        <title>The genome of the diatom Thalassiosira pseudonana: ecology, evolution, and metabolism.</title>
        <authorList>
            <person name="Armbrust E.V."/>
            <person name="Berges J.A."/>
            <person name="Bowler C."/>
            <person name="Green B.R."/>
            <person name="Martinez D."/>
            <person name="Putnam N.H."/>
            <person name="Zhou S."/>
            <person name="Allen A.E."/>
            <person name="Apt K.E."/>
            <person name="Bechner M."/>
            <person name="Brzezinski M.A."/>
            <person name="Chaal B.K."/>
            <person name="Chiovitti A."/>
            <person name="Davis A.K."/>
            <person name="Demarest M.S."/>
            <person name="Detter J.C."/>
            <person name="Glavina T."/>
            <person name="Goodstein D."/>
            <person name="Hadi M.Z."/>
            <person name="Hellsten U."/>
            <person name="Hildebrand M."/>
            <person name="Jenkins B.D."/>
            <person name="Jurka J."/>
            <person name="Kapitonov V.V."/>
            <person name="Kroger N."/>
            <person name="Lau W.W."/>
            <person name="Lane T.W."/>
            <person name="Larimer F.W."/>
            <person name="Lippmeier J.C."/>
            <person name="Lucas S."/>
            <person name="Medina M."/>
            <person name="Montsant A."/>
            <person name="Obornik M."/>
            <person name="Parker M.S."/>
            <person name="Palenik B."/>
            <person name="Pazour G.J."/>
            <person name="Richardson P.M."/>
            <person name="Rynearson T.A."/>
            <person name="Saito M.A."/>
            <person name="Schwartz D.C."/>
            <person name="Thamatrakoln K."/>
            <person name="Valentin K."/>
            <person name="Vardi A."/>
            <person name="Wilkerson F.P."/>
            <person name="Rokhsar D.S."/>
        </authorList>
    </citation>
    <scope>NUCLEOTIDE SEQUENCE [LARGE SCALE GENOMIC DNA]</scope>
    <source>
        <strain evidence="8 9">CCMP1335</strain>
    </source>
</reference>
<evidence type="ECO:0000256" key="6">
    <source>
        <dbReference type="SAM" id="MobiDB-lite"/>
    </source>
</evidence>
<feature type="domain" description="AP2/ERF" evidence="7">
    <location>
        <begin position="20"/>
        <end position="82"/>
    </location>
</feature>
<evidence type="ECO:0000313" key="8">
    <source>
        <dbReference type="EMBL" id="EED90538.1"/>
    </source>
</evidence>
<gene>
    <name evidence="8" type="ORF">THAPSDRAFT_23656</name>
</gene>
<evidence type="ECO:0000256" key="3">
    <source>
        <dbReference type="ARBA" id="ARBA00023125"/>
    </source>
</evidence>
<feature type="compositionally biased region" description="Polar residues" evidence="6">
    <location>
        <begin position="426"/>
        <end position="439"/>
    </location>
</feature>